<name>A0A0D5Y4M3_9PSED</name>
<dbReference type="Gene3D" id="1.10.443.10">
    <property type="entry name" value="Intergrase catalytic core"/>
    <property type="match status" value="1"/>
</dbReference>
<dbReference type="InterPro" id="IPR011010">
    <property type="entry name" value="DNA_brk_join_enz"/>
</dbReference>
<comment type="similarity">
    <text evidence="1">Belongs to the 'phage' integrase family.</text>
</comment>
<feature type="domain" description="Tyr recombinase" evidence="5">
    <location>
        <begin position="261"/>
        <end position="442"/>
    </location>
</feature>
<dbReference type="Gene3D" id="1.10.150.130">
    <property type="match status" value="1"/>
</dbReference>
<dbReference type="AlphaFoldDB" id="A0A0D5Y4M3"/>
<evidence type="ECO:0000259" key="5">
    <source>
        <dbReference type="PROSITE" id="PS51898"/>
    </source>
</evidence>
<accession>A0A0D5Y4M3</accession>
<evidence type="ECO:0000256" key="1">
    <source>
        <dbReference type="ARBA" id="ARBA00008857"/>
    </source>
</evidence>
<keyword evidence="4" id="KW-0233">DNA recombination</keyword>
<dbReference type="PANTHER" id="PTHR30629:SF2">
    <property type="entry name" value="PROPHAGE INTEGRASE INTS-RELATED"/>
    <property type="match status" value="1"/>
</dbReference>
<keyword evidence="2" id="KW-0229">DNA integration</keyword>
<dbReference type="GO" id="GO:0003677">
    <property type="term" value="F:DNA binding"/>
    <property type="evidence" value="ECO:0007669"/>
    <property type="project" value="UniProtKB-KW"/>
</dbReference>
<dbReference type="KEGG" id="pcz:PCL1606_45050"/>
<evidence type="ECO:0000313" key="7">
    <source>
        <dbReference type="Proteomes" id="UP000032748"/>
    </source>
</evidence>
<dbReference type="InterPro" id="IPR050808">
    <property type="entry name" value="Phage_Integrase"/>
</dbReference>
<evidence type="ECO:0000256" key="4">
    <source>
        <dbReference type="ARBA" id="ARBA00023172"/>
    </source>
</evidence>
<dbReference type="PROSITE" id="PS51898">
    <property type="entry name" value="TYR_RECOMBINASE"/>
    <property type="match status" value="1"/>
</dbReference>
<proteinExistence type="inferred from homology"/>
<organism evidence="6 7">
    <name type="scientific">Pseudomonas chlororaphis</name>
    <dbReference type="NCBI Taxonomy" id="587753"/>
    <lineage>
        <taxon>Bacteria</taxon>
        <taxon>Pseudomonadati</taxon>
        <taxon>Pseudomonadota</taxon>
        <taxon>Gammaproteobacteria</taxon>
        <taxon>Pseudomonadales</taxon>
        <taxon>Pseudomonadaceae</taxon>
        <taxon>Pseudomonas</taxon>
    </lineage>
</organism>
<dbReference type="RefSeq" id="WP_045884954.1">
    <property type="nucleotide sequence ID" value="NZ_CP011110.1"/>
</dbReference>
<protein>
    <submittedName>
        <fullName evidence="6">Phage integrase</fullName>
    </submittedName>
</protein>
<reference evidence="6 7" key="1">
    <citation type="journal article" date="2015" name="Mol. Plant Microbe Interact.">
        <title>Comparative Genomic Analysis of Pseudomonas chlororaphis PCL1606 Reveals New Insight into Antifungal Compounds Involved in Biocontrol.</title>
        <authorList>
            <person name="Calderon C.E."/>
            <person name="Ramos C."/>
            <person name="de Vicente A."/>
            <person name="Cazorla F.M."/>
        </authorList>
    </citation>
    <scope>NUCLEOTIDE SEQUENCE [LARGE SCALE GENOMIC DNA]</scope>
    <source>
        <strain evidence="6 7">PCL1606</strain>
    </source>
</reference>
<dbReference type="GO" id="GO:0015074">
    <property type="term" value="P:DNA integration"/>
    <property type="evidence" value="ECO:0007669"/>
    <property type="project" value="UniProtKB-KW"/>
</dbReference>
<sequence length="473" mass="52054">MAKRIRLTEMEAYNVKGKKSEPIGSRGKGTLTLERKTAGFINGYYRERTNAGDKRIALGTLAKNPRPDTSEMDLDTMRLAALRMATASIAAGGLEKYLQQESAQKAATAAELERVAAQAALEARRGTFGDLLDTYVEHLEKAGKVSHRAVANQFKAHIKDYHPELILRPAALIEPEDIQFILSGVLGRKPKGRGVGNHAAGGASNDMRSICNNLRLSLQAAFSHAVKAHLSPERIAHSGKVFAIQANPVRDVPAVHGAKRANTESLTPTELGELLRYLDKLPEPKRAITNALIYFGGQRMTQLCAVPWTAVTDDTICLLDAKGRKEQAWEHLLPITERISEILTPLVEHRIGAGPFAFSEDSTASTSTIIKTFSEAGRELAASGKTRTFTYRNVRVTAETLMAHQGISSEIRAWLLSHGRSGVQSKHYDRYAYLPEKRAALERWGRYLDTLAKGDNSSSNVVLLTRHKKSDER</sequence>
<gene>
    <name evidence="6" type="ORF">PCL1606_45050</name>
</gene>
<dbReference type="InterPro" id="IPR013762">
    <property type="entry name" value="Integrase-like_cat_sf"/>
</dbReference>
<evidence type="ECO:0000256" key="2">
    <source>
        <dbReference type="ARBA" id="ARBA00022908"/>
    </source>
</evidence>
<dbReference type="GO" id="GO:0006310">
    <property type="term" value="P:DNA recombination"/>
    <property type="evidence" value="ECO:0007669"/>
    <property type="project" value="UniProtKB-KW"/>
</dbReference>
<dbReference type="Proteomes" id="UP000032748">
    <property type="component" value="Chromosome"/>
</dbReference>
<dbReference type="InterPro" id="IPR002104">
    <property type="entry name" value="Integrase_catalytic"/>
</dbReference>
<evidence type="ECO:0000313" key="6">
    <source>
        <dbReference type="EMBL" id="AKA25952.1"/>
    </source>
</evidence>
<dbReference type="InterPro" id="IPR010998">
    <property type="entry name" value="Integrase_recombinase_N"/>
</dbReference>
<dbReference type="OrthoDB" id="9795573at2"/>
<evidence type="ECO:0000256" key="3">
    <source>
        <dbReference type="ARBA" id="ARBA00023125"/>
    </source>
</evidence>
<dbReference type="SUPFAM" id="SSF56349">
    <property type="entry name" value="DNA breaking-rejoining enzymes"/>
    <property type="match status" value="1"/>
</dbReference>
<dbReference type="PATRIC" id="fig|587753.10.peg.4501"/>
<dbReference type="EMBL" id="CP011110">
    <property type="protein sequence ID" value="AKA25952.1"/>
    <property type="molecule type" value="Genomic_DNA"/>
</dbReference>
<dbReference type="PANTHER" id="PTHR30629">
    <property type="entry name" value="PROPHAGE INTEGRASE"/>
    <property type="match status" value="1"/>
</dbReference>
<keyword evidence="3" id="KW-0238">DNA-binding</keyword>